<dbReference type="Proteomes" id="UP000199256">
    <property type="component" value="Unassembled WGS sequence"/>
</dbReference>
<dbReference type="AlphaFoldDB" id="A0A1H7LWU6"/>
<evidence type="ECO:0000259" key="4">
    <source>
        <dbReference type="Pfam" id="PF04715"/>
    </source>
</evidence>
<keyword evidence="6" id="KW-1185">Reference proteome</keyword>
<sequence length="463" mass="50795">MPTRSTGFRLERLPYPGDGARLFQVLAHRPWSVFLDSGGTIGGRSRFDILAADPFVTVVTRGGVTRIGARDGLWESTADPLQLLARRLGPRLPPVEGLPFAGGALGYFAYDLARRFERLPSIAHDGENLPEMAVGLHDWAVVVDHQEQLAWLVGRGLDPHTARIWPDLLRMLSKAGRGRVRSGFRLSDGIQSNMSREDYQARFARVQHFIREGDCYQVNLAQRFSASAQGNAWGSYQRLRHISPAPFGAFLKLPEANILSNSPERFLEVRAGQVSTRPIKGTRPRGTTRSADQVQREQLAASPKDRAENVMIVDLLRNDLGKACTTGSVKVPELFSVESYATVHHLVSAVSGQLAAGRDALDLLRGCFPGGSITGAPKLRAMEIIETLEPHRRGVYCGAIGYVGFEGDMDTSIAIRTLVNSHGQVRFWAGGGITSGSQGEDEYQETLHKASAMMSLLRRRTGE</sequence>
<gene>
    <name evidence="5" type="ORF">SAMN05444515_10869</name>
</gene>
<feature type="domain" description="Chorismate-utilising enzyme C-terminal" evidence="3">
    <location>
        <begin position="196"/>
        <end position="449"/>
    </location>
</feature>
<evidence type="ECO:0000256" key="1">
    <source>
        <dbReference type="ARBA" id="ARBA00013139"/>
    </source>
</evidence>
<dbReference type="InterPro" id="IPR005802">
    <property type="entry name" value="ADC_synth_comp_1"/>
</dbReference>
<dbReference type="GO" id="GO:0046820">
    <property type="term" value="F:4-amino-4-deoxychorismate synthase activity"/>
    <property type="evidence" value="ECO:0007669"/>
    <property type="project" value="UniProtKB-EC"/>
</dbReference>
<dbReference type="InterPro" id="IPR005801">
    <property type="entry name" value="ADC_synthase"/>
</dbReference>
<dbReference type="EC" id="2.6.1.85" evidence="1"/>
<proteinExistence type="predicted"/>
<protein>
    <recommendedName>
        <fullName evidence="1">aminodeoxychorismate synthase</fullName>
        <ecNumber evidence="1">2.6.1.85</ecNumber>
    </recommendedName>
</protein>
<dbReference type="PANTHER" id="PTHR11236">
    <property type="entry name" value="AMINOBENZOATE/ANTHRANILATE SYNTHASE"/>
    <property type="match status" value="1"/>
</dbReference>
<accession>A0A1H7LWU6</accession>
<dbReference type="EMBL" id="FOAA01000008">
    <property type="protein sequence ID" value="SEL03414.1"/>
    <property type="molecule type" value="Genomic_DNA"/>
</dbReference>
<dbReference type="OrthoDB" id="9803598at2"/>
<keyword evidence="2" id="KW-0808">Transferase</keyword>
<evidence type="ECO:0000313" key="6">
    <source>
        <dbReference type="Proteomes" id="UP000199256"/>
    </source>
</evidence>
<dbReference type="PRINTS" id="PR00095">
    <property type="entry name" value="ANTSNTHASEI"/>
</dbReference>
<dbReference type="Pfam" id="PF04715">
    <property type="entry name" value="Anth_synt_I_N"/>
    <property type="match status" value="1"/>
</dbReference>
<reference evidence="6" key="1">
    <citation type="submission" date="2016-10" db="EMBL/GenBank/DDBJ databases">
        <authorList>
            <person name="Varghese N."/>
            <person name="Submissions S."/>
        </authorList>
    </citation>
    <scope>NUCLEOTIDE SEQUENCE [LARGE SCALE GENOMIC DNA]</scope>
    <source>
        <strain evidence="6">DSM 241</strain>
    </source>
</reference>
<dbReference type="PANTHER" id="PTHR11236:SF50">
    <property type="entry name" value="AMINODEOXYCHORISMATE SYNTHASE COMPONENT 1"/>
    <property type="match status" value="1"/>
</dbReference>
<dbReference type="InterPro" id="IPR019999">
    <property type="entry name" value="Anth_synth_I-like"/>
</dbReference>
<name>A0A1H7LWU6_9GAMM</name>
<dbReference type="STRING" id="1396821.SAMN05444515_10869"/>
<dbReference type="InterPro" id="IPR006805">
    <property type="entry name" value="Anth_synth_I_N"/>
</dbReference>
<dbReference type="NCBIfam" id="TIGR00553">
    <property type="entry name" value="pabB"/>
    <property type="match status" value="1"/>
</dbReference>
<dbReference type="Gene3D" id="3.60.120.10">
    <property type="entry name" value="Anthranilate synthase"/>
    <property type="match status" value="1"/>
</dbReference>
<evidence type="ECO:0000259" key="3">
    <source>
        <dbReference type="Pfam" id="PF00425"/>
    </source>
</evidence>
<dbReference type="SUPFAM" id="SSF56322">
    <property type="entry name" value="ADC synthase"/>
    <property type="match status" value="1"/>
</dbReference>
<evidence type="ECO:0000256" key="2">
    <source>
        <dbReference type="ARBA" id="ARBA00022679"/>
    </source>
</evidence>
<dbReference type="InterPro" id="IPR015890">
    <property type="entry name" value="Chorismate_C"/>
</dbReference>
<evidence type="ECO:0000313" key="5">
    <source>
        <dbReference type="EMBL" id="SEL03414.1"/>
    </source>
</evidence>
<dbReference type="GO" id="GO:0009396">
    <property type="term" value="P:folic acid-containing compound biosynthetic process"/>
    <property type="evidence" value="ECO:0007669"/>
    <property type="project" value="InterPro"/>
</dbReference>
<organism evidence="5 6">
    <name type="scientific">Ectothiorhodospira marina</name>
    <dbReference type="NCBI Taxonomy" id="1396821"/>
    <lineage>
        <taxon>Bacteria</taxon>
        <taxon>Pseudomonadati</taxon>
        <taxon>Pseudomonadota</taxon>
        <taxon>Gammaproteobacteria</taxon>
        <taxon>Chromatiales</taxon>
        <taxon>Ectothiorhodospiraceae</taxon>
        <taxon>Ectothiorhodospira</taxon>
    </lineage>
</organism>
<feature type="domain" description="Anthranilate synthase component I N-terminal" evidence="4">
    <location>
        <begin position="21"/>
        <end position="150"/>
    </location>
</feature>
<dbReference type="RefSeq" id="WP_090253369.1">
    <property type="nucleotide sequence ID" value="NZ_FOAA01000008.1"/>
</dbReference>
<dbReference type="GO" id="GO:0000162">
    <property type="term" value="P:L-tryptophan biosynthetic process"/>
    <property type="evidence" value="ECO:0007669"/>
    <property type="project" value="TreeGrafter"/>
</dbReference>
<dbReference type="Pfam" id="PF00425">
    <property type="entry name" value="Chorismate_bind"/>
    <property type="match status" value="1"/>
</dbReference>